<keyword evidence="2" id="KW-0472">Membrane</keyword>
<feature type="transmembrane region" description="Helical" evidence="2">
    <location>
        <begin position="334"/>
        <end position="357"/>
    </location>
</feature>
<reference evidence="3 4" key="1">
    <citation type="submission" date="2021-01" db="EMBL/GenBank/DDBJ databases">
        <title>Tumebacillus sp. strain ITR2 16S ribosomal RNA gene Genome sequencing and assembly.</title>
        <authorList>
            <person name="Kang M."/>
        </authorList>
    </citation>
    <scope>NUCLEOTIDE SEQUENCE [LARGE SCALE GENOMIC DNA]</scope>
    <source>
        <strain evidence="3 4">ITR2</strain>
    </source>
</reference>
<name>A0ABS1J5V6_9BACL</name>
<evidence type="ECO:0008006" key="5">
    <source>
        <dbReference type="Google" id="ProtNLM"/>
    </source>
</evidence>
<dbReference type="RefSeq" id="WP_201630161.1">
    <property type="nucleotide sequence ID" value="NZ_JAEQNB010000001.1"/>
</dbReference>
<accession>A0ABS1J5V6</accession>
<sequence>MDDQQDQRKIHLHPLTFLPDSEGVSIGRFGTDTFAVFPEDGAELIKQLQAGLTVGEAARWYQETYHEELDMGDFLEILRDLTFVIEEPEGGDLHTNDPATSRSDSSPLRGQTLGKWAFTPVAWILYAVLIGAGVAFLWKYPELRPARKHVFFTDYTTAIILGLFVGQMLGILVHESMHLLAGRRLGLPSKLSVGRRMYMLVFQTSMPGIAGLPRKVRYLPFLSGMFGDVLFFSALVLLAGITQILTGELNLFARFCLALSFTTILRFLWQFYFHLQTDIYYVIVTILGCVNLQETARQKIANVWYRLIRADHKMHDPSRWAETDTKVARWYGPVYSVGYVFFLYVLVFVMFPIAYKFLSTVFMNLLHGSTDKMLDSVLFIVFNGIQYGVVVWLYVRGRLTRRRSQKSIVQGGVGK</sequence>
<feature type="transmembrane region" description="Helical" evidence="2">
    <location>
        <begin position="251"/>
        <end position="273"/>
    </location>
</feature>
<dbReference type="EMBL" id="JAEQNB010000001">
    <property type="protein sequence ID" value="MBL0385048.1"/>
    <property type="molecule type" value="Genomic_DNA"/>
</dbReference>
<feature type="transmembrane region" description="Helical" evidence="2">
    <location>
        <begin position="158"/>
        <end position="181"/>
    </location>
</feature>
<organism evidence="3 4">
    <name type="scientific">Tumebacillus amylolyticus</name>
    <dbReference type="NCBI Taxonomy" id="2801339"/>
    <lineage>
        <taxon>Bacteria</taxon>
        <taxon>Bacillati</taxon>
        <taxon>Bacillota</taxon>
        <taxon>Bacilli</taxon>
        <taxon>Bacillales</taxon>
        <taxon>Alicyclobacillaceae</taxon>
        <taxon>Tumebacillus</taxon>
    </lineage>
</organism>
<keyword evidence="2" id="KW-1133">Transmembrane helix</keyword>
<feature type="transmembrane region" description="Helical" evidence="2">
    <location>
        <begin position="193"/>
        <end position="212"/>
    </location>
</feature>
<dbReference type="Proteomes" id="UP000602284">
    <property type="component" value="Unassembled WGS sequence"/>
</dbReference>
<proteinExistence type="predicted"/>
<gene>
    <name evidence="3" type="ORF">JJB07_00190</name>
</gene>
<evidence type="ECO:0000313" key="3">
    <source>
        <dbReference type="EMBL" id="MBL0385048.1"/>
    </source>
</evidence>
<feature type="compositionally biased region" description="Polar residues" evidence="1">
    <location>
        <begin position="97"/>
        <end position="108"/>
    </location>
</feature>
<feature type="transmembrane region" description="Helical" evidence="2">
    <location>
        <begin position="116"/>
        <end position="138"/>
    </location>
</feature>
<keyword evidence="4" id="KW-1185">Reference proteome</keyword>
<keyword evidence="2" id="KW-0812">Transmembrane</keyword>
<feature type="region of interest" description="Disordered" evidence="1">
    <location>
        <begin position="89"/>
        <end position="108"/>
    </location>
</feature>
<evidence type="ECO:0000313" key="4">
    <source>
        <dbReference type="Proteomes" id="UP000602284"/>
    </source>
</evidence>
<feature type="transmembrane region" description="Helical" evidence="2">
    <location>
        <begin position="377"/>
        <end position="395"/>
    </location>
</feature>
<evidence type="ECO:0000256" key="1">
    <source>
        <dbReference type="SAM" id="MobiDB-lite"/>
    </source>
</evidence>
<protein>
    <recommendedName>
        <fullName evidence="5">PqqD family protein</fullName>
    </recommendedName>
</protein>
<evidence type="ECO:0000256" key="2">
    <source>
        <dbReference type="SAM" id="Phobius"/>
    </source>
</evidence>
<comment type="caution">
    <text evidence="3">The sequence shown here is derived from an EMBL/GenBank/DDBJ whole genome shotgun (WGS) entry which is preliminary data.</text>
</comment>
<feature type="transmembrane region" description="Helical" evidence="2">
    <location>
        <begin position="218"/>
        <end position="239"/>
    </location>
</feature>